<dbReference type="Proteomes" id="UP001154282">
    <property type="component" value="Unassembled WGS sequence"/>
</dbReference>
<evidence type="ECO:0000313" key="2">
    <source>
        <dbReference type="EMBL" id="CAI0399111.1"/>
    </source>
</evidence>
<keyword evidence="3" id="KW-1185">Reference proteome</keyword>
<feature type="compositionally biased region" description="Basic residues" evidence="1">
    <location>
        <begin position="1"/>
        <end position="14"/>
    </location>
</feature>
<proteinExistence type="predicted"/>
<dbReference type="AlphaFoldDB" id="A0AAV0INQ2"/>
<reference evidence="2" key="1">
    <citation type="submission" date="2022-08" db="EMBL/GenBank/DDBJ databases">
        <authorList>
            <person name="Gutierrez-Valencia J."/>
        </authorList>
    </citation>
    <scope>NUCLEOTIDE SEQUENCE</scope>
</reference>
<organism evidence="2 3">
    <name type="scientific">Linum tenue</name>
    <dbReference type="NCBI Taxonomy" id="586396"/>
    <lineage>
        <taxon>Eukaryota</taxon>
        <taxon>Viridiplantae</taxon>
        <taxon>Streptophyta</taxon>
        <taxon>Embryophyta</taxon>
        <taxon>Tracheophyta</taxon>
        <taxon>Spermatophyta</taxon>
        <taxon>Magnoliopsida</taxon>
        <taxon>eudicotyledons</taxon>
        <taxon>Gunneridae</taxon>
        <taxon>Pentapetalae</taxon>
        <taxon>rosids</taxon>
        <taxon>fabids</taxon>
        <taxon>Malpighiales</taxon>
        <taxon>Linaceae</taxon>
        <taxon>Linum</taxon>
    </lineage>
</organism>
<accession>A0AAV0INQ2</accession>
<feature type="compositionally biased region" description="Basic residues" evidence="1">
    <location>
        <begin position="201"/>
        <end position="210"/>
    </location>
</feature>
<dbReference type="EMBL" id="CAMGYJ010000004">
    <property type="protein sequence ID" value="CAI0399111.1"/>
    <property type="molecule type" value="Genomic_DNA"/>
</dbReference>
<comment type="caution">
    <text evidence="2">The sequence shown here is derived from an EMBL/GenBank/DDBJ whole genome shotgun (WGS) entry which is preliminary data.</text>
</comment>
<gene>
    <name evidence="2" type="ORF">LITE_LOCUS10174</name>
</gene>
<feature type="region of interest" description="Disordered" evidence="1">
    <location>
        <begin position="135"/>
        <end position="256"/>
    </location>
</feature>
<protein>
    <submittedName>
        <fullName evidence="2">Uncharacterized protein</fullName>
    </submittedName>
</protein>
<evidence type="ECO:0000313" key="3">
    <source>
        <dbReference type="Proteomes" id="UP001154282"/>
    </source>
</evidence>
<feature type="compositionally biased region" description="Low complexity" evidence="1">
    <location>
        <begin position="189"/>
        <end position="200"/>
    </location>
</feature>
<feature type="region of interest" description="Disordered" evidence="1">
    <location>
        <begin position="1"/>
        <end position="28"/>
    </location>
</feature>
<feature type="region of interest" description="Disordered" evidence="1">
    <location>
        <begin position="83"/>
        <end position="114"/>
    </location>
</feature>
<evidence type="ECO:0000256" key="1">
    <source>
        <dbReference type="SAM" id="MobiDB-lite"/>
    </source>
</evidence>
<feature type="compositionally biased region" description="Basic and acidic residues" evidence="1">
    <location>
        <begin position="221"/>
        <end position="235"/>
    </location>
</feature>
<name>A0AAV0INQ2_9ROSI</name>
<sequence length="256" mass="28538">MPRRRRVGQRRRGHDRGQPCGERLHDPGVRLRRSPCIAAQLQGLDDPHGLLALPRQAPHGKISIPRNFNRRHQPKCPAAGILLVSRPQPPVPGDPEARRHRPGDRHPGCLGSLNRQRYRKPVQCAFRNLNVMPTPQWSGGADQECPSGLVPSRHQVSHSDHRLRAGPPRQPDFGRAERHGRGVRGWCGPRGPVEGPGPRVGLRHPPRRLHPVPLRAGLQRQARDDDRAAEGELRRCNPRTGGPAELPDVLHPARRG</sequence>